<dbReference type="EMBL" id="PDVW01000035">
    <property type="protein sequence ID" value="POY48333.1"/>
    <property type="molecule type" value="Genomic_DNA"/>
</dbReference>
<organism evidence="8">
    <name type="scientific">Pectobacterium versatile</name>
    <dbReference type="NCBI Taxonomy" id="2488639"/>
    <lineage>
        <taxon>Bacteria</taxon>
        <taxon>Pseudomonadati</taxon>
        <taxon>Pseudomonadota</taxon>
        <taxon>Gammaproteobacteria</taxon>
        <taxon>Enterobacterales</taxon>
        <taxon>Pectobacteriaceae</taxon>
        <taxon>Pectobacterium</taxon>
    </lineage>
</organism>
<keyword evidence="2 7" id="KW-0489">Methyltransferase</keyword>
<dbReference type="PANTHER" id="PTHR46098">
    <property type="entry name" value="TRNA (CYTOSINE(38)-C(5))-METHYLTRANSFERASE"/>
    <property type="match status" value="1"/>
</dbReference>
<accession>A0A855MC46</accession>
<comment type="catalytic activity">
    <reaction evidence="6">
        <text>a 2'-deoxycytidine in DNA + S-adenosyl-L-methionine = a 5-methyl-2'-deoxycytidine in DNA + S-adenosyl-L-homocysteine + H(+)</text>
        <dbReference type="Rhea" id="RHEA:13681"/>
        <dbReference type="Rhea" id="RHEA-COMP:11369"/>
        <dbReference type="Rhea" id="RHEA-COMP:11370"/>
        <dbReference type="ChEBI" id="CHEBI:15378"/>
        <dbReference type="ChEBI" id="CHEBI:57856"/>
        <dbReference type="ChEBI" id="CHEBI:59789"/>
        <dbReference type="ChEBI" id="CHEBI:85452"/>
        <dbReference type="ChEBI" id="CHEBI:85454"/>
        <dbReference type="EC" id="2.1.1.37"/>
    </reaction>
</comment>
<dbReference type="Pfam" id="PF00145">
    <property type="entry name" value="DNA_methylase"/>
    <property type="match status" value="1"/>
</dbReference>
<keyword evidence="3 7" id="KW-0808">Transferase</keyword>
<protein>
    <recommendedName>
        <fullName evidence="1">DNA (cytosine-5-)-methyltransferase</fullName>
        <ecNumber evidence="1">2.1.1.37</ecNumber>
    </recommendedName>
</protein>
<dbReference type="InterPro" id="IPR029063">
    <property type="entry name" value="SAM-dependent_MTases_sf"/>
</dbReference>
<comment type="caution">
    <text evidence="8">The sequence shown here is derived from an EMBL/GenBank/DDBJ whole genome shotgun (WGS) entry which is preliminary data.</text>
</comment>
<dbReference type="PROSITE" id="PS00095">
    <property type="entry name" value="C5_MTASE_2"/>
    <property type="match status" value="1"/>
</dbReference>
<reference evidence="8" key="1">
    <citation type="submission" date="2017-12" db="EMBL/GenBank/DDBJ databases">
        <title>First report on the novel genomospecies/subspecies of Pectobacterium carotovorum in Russia.</title>
        <authorList>
            <person name="Shirshikov F.V."/>
            <person name="Miroshnikov K."/>
            <person name="Toshakov S.V."/>
            <person name="Kabanova A.P."/>
            <person name="Barannik A.P."/>
            <person name="Shneider M."/>
            <person name="Ignatov A.N."/>
            <person name="Miroshnikov K.A."/>
        </authorList>
    </citation>
    <scope>NUCLEOTIDE SEQUENCE [LARGE SCALE GENOMIC DNA]</scope>
    <source>
        <strain evidence="8">F131</strain>
    </source>
</reference>
<evidence type="ECO:0000256" key="7">
    <source>
        <dbReference type="PROSITE-ProRule" id="PRU01016"/>
    </source>
</evidence>
<evidence type="ECO:0000256" key="6">
    <source>
        <dbReference type="ARBA" id="ARBA00047422"/>
    </source>
</evidence>
<dbReference type="GO" id="GO:0032259">
    <property type="term" value="P:methylation"/>
    <property type="evidence" value="ECO:0007669"/>
    <property type="project" value="UniProtKB-KW"/>
</dbReference>
<name>A0A855MC46_9GAMM</name>
<dbReference type="PANTHER" id="PTHR46098:SF1">
    <property type="entry name" value="TRNA (CYTOSINE(38)-C(5))-METHYLTRANSFERASE"/>
    <property type="match status" value="1"/>
</dbReference>
<proteinExistence type="inferred from homology"/>
<comment type="caution">
    <text evidence="7">Lacks conserved residue(s) required for the propagation of feature annotation.</text>
</comment>
<keyword evidence="5" id="KW-0680">Restriction system</keyword>
<dbReference type="Gene3D" id="3.90.120.30">
    <property type="match status" value="1"/>
</dbReference>
<dbReference type="InterPro" id="IPR050750">
    <property type="entry name" value="C5-MTase"/>
</dbReference>
<evidence type="ECO:0000256" key="5">
    <source>
        <dbReference type="ARBA" id="ARBA00022747"/>
    </source>
</evidence>
<dbReference type="Gene3D" id="3.40.50.150">
    <property type="entry name" value="Vaccinia Virus protein VP39"/>
    <property type="match status" value="1"/>
</dbReference>
<dbReference type="InterPro" id="IPR001525">
    <property type="entry name" value="C5_MeTfrase"/>
</dbReference>
<dbReference type="PROSITE" id="PS51679">
    <property type="entry name" value="SAM_MT_C5"/>
    <property type="match status" value="1"/>
</dbReference>
<evidence type="ECO:0000256" key="4">
    <source>
        <dbReference type="ARBA" id="ARBA00022691"/>
    </source>
</evidence>
<evidence type="ECO:0000313" key="8">
    <source>
        <dbReference type="EMBL" id="POY48333.1"/>
    </source>
</evidence>
<evidence type="ECO:0000256" key="1">
    <source>
        <dbReference type="ARBA" id="ARBA00011975"/>
    </source>
</evidence>
<dbReference type="EC" id="2.1.1.37" evidence="1"/>
<keyword evidence="4 7" id="KW-0949">S-adenosyl-L-methionine</keyword>
<dbReference type="GO" id="GO:0003886">
    <property type="term" value="F:DNA (cytosine-5-)-methyltransferase activity"/>
    <property type="evidence" value="ECO:0007669"/>
    <property type="project" value="UniProtKB-EC"/>
</dbReference>
<dbReference type="SUPFAM" id="SSF53335">
    <property type="entry name" value="S-adenosyl-L-methionine-dependent methyltransferases"/>
    <property type="match status" value="1"/>
</dbReference>
<comment type="similarity">
    <text evidence="7">Belongs to the class I-like SAM-binding methyltransferase superfamily. C5-methyltransferase family.</text>
</comment>
<gene>
    <name evidence="8" type="ORF">F131LOC_03883</name>
</gene>
<dbReference type="GO" id="GO:0009307">
    <property type="term" value="P:DNA restriction-modification system"/>
    <property type="evidence" value="ECO:0007669"/>
    <property type="project" value="UniProtKB-KW"/>
</dbReference>
<evidence type="ECO:0000256" key="2">
    <source>
        <dbReference type="ARBA" id="ARBA00022603"/>
    </source>
</evidence>
<dbReference type="InterPro" id="IPR031303">
    <property type="entry name" value="C5_meth_CS"/>
</dbReference>
<dbReference type="AlphaFoldDB" id="A0A855MC46"/>
<sequence length="164" mass="18647">MVLKSIDFGVPQNRQRIYIILWKDGELDKFEYPSACDKSVCVGDILERSPDPDLTISDRLWAGHQRRKVENKKNGKGFGFGLVSSESSYTNTISARYYKDGSEILIDQGHDNPRKISLREAARLQGFPDDFEPSKSKMQAYKQFGNSVTVSVIEAISRKLISYF</sequence>
<evidence type="ECO:0000256" key="3">
    <source>
        <dbReference type="ARBA" id="ARBA00022679"/>
    </source>
</evidence>